<dbReference type="InterPro" id="IPR057992">
    <property type="entry name" value="TPR_SYVN1_N"/>
</dbReference>
<feature type="compositionally biased region" description="Low complexity" evidence="17">
    <location>
        <begin position="918"/>
        <end position="930"/>
    </location>
</feature>
<dbReference type="GO" id="GO:0008270">
    <property type="term" value="F:zinc ion binding"/>
    <property type="evidence" value="ECO:0007669"/>
    <property type="project" value="UniProtKB-KW"/>
</dbReference>
<comment type="similarity">
    <text evidence="4">Belongs to the HRD1 family.</text>
</comment>
<dbReference type="PANTHER" id="PTHR22763">
    <property type="entry name" value="RING ZINC FINGER PROTEIN"/>
    <property type="match status" value="1"/>
</dbReference>
<keyword evidence="21" id="KW-1185">Reference proteome</keyword>
<sequence>MRVAAYVGTSVALAASVVMRAAYERPNFYSACVYLSQSNACLMILTNLVLLCTASLMYGLQRLLYGPLRPMEIERLYEHAWFAVTETLLAMTIFRDDVGVWFFVMFVSLIAGKIWQWIGAGRVEFVEQQPPTSNELFFHSRLASSLLLSIIYDMIMLGYCVDTVRRQARPNMIVMFGFEYALLLVASFATFFRHILVLTDLAIAAKQTELKRQEMLEDRRAELRRQRETDATAQGGEAVPAAEAEVEVDDNEIDVPGWEGKGRWIFYSDLATDFVKLTIYMAFFVILMAFHGLPIHIMRDVLLTFRSFHRRIYDFLRYRNATRDMNTRYPDATQEDLGDNNICIICREEMRPWAQQEQPPITEEGARPPPPPPRIDERHRAKKLPCGHCLHISCLRSWLERQQACPTCRQPVLAEENQRRQQQNRANPPLAGAQPGQPADPNAPGNDPNDLQFPGAPRIRHFQFGPIRIGYGVRQNIIPPNPQPGAAPAIPPIPPVPAPAAEPTRQRTSHRDRGNRETRHLLREALARPLREGSVLAQTMWLDQLERRLMDEIQALNVAQSQLYVVRALQAEYMRLRNLQTTLANERNGREGLGAGLAGLGGGAQPANTQLPNLFSGMNVGGLNPTAPRVFQPAPGPQHPALGTGDANLPEGLTLPPDWTLLPLQRAPDSRNGHRPSESISQILGPGSRATSFSTTLGSPRQERQPVPDDSVAALQVWDETMRRTLRDAQDRSLAPLGSSAPTPVPPPSQPDGTLGSTSTNTAARPSTPSAPTGPRASGPTNGLFRHSATGSIGRPSSRPSSSSLAQTQTPAAQAQPISPMTTTVPAPSSSIDATASTAAAAPLPNFAAASAGGSLLDRLGLATPGTSTPASMSASTDTVSTSASANEAAAAAAPPPPALDNPFADPVDADGGEERMGAAGAGEEAADSGVVTEPPVAEGAAEAGNSGVGGSVVGSGSGSGSGDSGTGDDGAKKLQPSVEEGEDDGT</sequence>
<dbReference type="Gene3D" id="3.30.40.10">
    <property type="entry name" value="Zinc/RING finger domain, C3HC4 (zinc finger)"/>
    <property type="match status" value="1"/>
</dbReference>
<feature type="compositionally biased region" description="Gly residues" evidence="17">
    <location>
        <begin position="947"/>
        <end position="969"/>
    </location>
</feature>
<dbReference type="AlphaFoldDB" id="A0A6A6BLK3"/>
<feature type="compositionally biased region" description="Low complexity" evidence="17">
    <location>
        <begin position="420"/>
        <end position="450"/>
    </location>
</feature>
<name>A0A6A6BLK3_9PEZI</name>
<dbReference type="PANTHER" id="PTHR22763:SF184">
    <property type="entry name" value="E3 UBIQUITIN-PROTEIN LIGASE SYNOVIOLIN"/>
    <property type="match status" value="1"/>
</dbReference>
<feature type="compositionally biased region" description="Basic and acidic residues" evidence="17">
    <location>
        <begin position="668"/>
        <end position="677"/>
    </location>
</feature>
<proteinExistence type="inferred from homology"/>
<feature type="compositionally biased region" description="Polar residues" evidence="17">
    <location>
        <begin position="755"/>
        <end position="771"/>
    </location>
</feature>
<feature type="compositionally biased region" description="Low complexity" evidence="17">
    <location>
        <begin position="791"/>
        <end position="831"/>
    </location>
</feature>
<dbReference type="InterPro" id="IPR050731">
    <property type="entry name" value="HRD1_E3_ubiq-ligases"/>
</dbReference>
<keyword evidence="13 18" id="KW-1133">Transmembrane helix</keyword>
<comment type="subcellular location">
    <subcellularLocation>
        <location evidence="2">Endoplasmic reticulum membrane</location>
        <topology evidence="2">Multi-pass membrane protein</topology>
    </subcellularLocation>
</comment>
<evidence type="ECO:0000256" key="10">
    <source>
        <dbReference type="ARBA" id="ARBA00022786"/>
    </source>
</evidence>
<dbReference type="SUPFAM" id="SSF57850">
    <property type="entry name" value="RING/U-box"/>
    <property type="match status" value="1"/>
</dbReference>
<evidence type="ECO:0000259" key="19">
    <source>
        <dbReference type="PROSITE" id="PS50089"/>
    </source>
</evidence>
<feature type="compositionally biased region" description="Polar residues" evidence="17">
    <location>
        <begin position="689"/>
        <end position="699"/>
    </location>
</feature>
<protein>
    <recommendedName>
        <fullName evidence="5">RING-type E3 ubiquitin transferase</fullName>
        <ecNumber evidence="5">2.3.2.27</ecNumber>
    </recommendedName>
</protein>
<feature type="region of interest" description="Disordered" evidence="17">
    <location>
        <begin position="662"/>
        <end position="710"/>
    </location>
</feature>
<dbReference type="InterPro" id="IPR001841">
    <property type="entry name" value="Znf_RING"/>
</dbReference>
<comment type="catalytic activity">
    <reaction evidence="1">
        <text>S-ubiquitinyl-[E2 ubiquitin-conjugating enzyme]-L-cysteine + [acceptor protein]-L-lysine = [E2 ubiquitin-conjugating enzyme]-L-cysteine + N(6)-ubiquitinyl-[acceptor protein]-L-lysine.</text>
        <dbReference type="EC" id="2.3.2.27"/>
    </reaction>
</comment>
<keyword evidence="14 18" id="KW-0472">Membrane</keyword>
<evidence type="ECO:0000256" key="4">
    <source>
        <dbReference type="ARBA" id="ARBA00010089"/>
    </source>
</evidence>
<feature type="transmembrane region" description="Helical" evidence="18">
    <location>
        <begin position="173"/>
        <end position="192"/>
    </location>
</feature>
<evidence type="ECO:0000256" key="14">
    <source>
        <dbReference type="ARBA" id="ARBA00023136"/>
    </source>
</evidence>
<dbReference type="Pfam" id="PF13639">
    <property type="entry name" value="zf-RING_2"/>
    <property type="match status" value="1"/>
</dbReference>
<feature type="transmembrane region" description="Helical" evidence="18">
    <location>
        <begin position="138"/>
        <end position="161"/>
    </location>
</feature>
<evidence type="ECO:0000256" key="1">
    <source>
        <dbReference type="ARBA" id="ARBA00000900"/>
    </source>
</evidence>
<feature type="transmembrane region" description="Helical" evidence="18">
    <location>
        <begin position="98"/>
        <end position="118"/>
    </location>
</feature>
<evidence type="ECO:0000256" key="5">
    <source>
        <dbReference type="ARBA" id="ARBA00012483"/>
    </source>
</evidence>
<feature type="region of interest" description="Disordered" evidence="17">
    <location>
        <begin position="416"/>
        <end position="456"/>
    </location>
</feature>
<comment type="pathway">
    <text evidence="3">Protein modification; protein ubiquitination.</text>
</comment>
<keyword evidence="12" id="KW-0862">Zinc</keyword>
<dbReference type="Pfam" id="PF25563">
    <property type="entry name" value="TPR_SYVN1_N"/>
    <property type="match status" value="1"/>
</dbReference>
<evidence type="ECO:0000313" key="20">
    <source>
        <dbReference type="EMBL" id="KAF2144548.1"/>
    </source>
</evidence>
<keyword evidence="8" id="KW-0479">Metal-binding</keyword>
<keyword evidence="9 15" id="KW-0863">Zinc-finger</keyword>
<dbReference type="InterPro" id="IPR013083">
    <property type="entry name" value="Znf_RING/FYVE/PHD"/>
</dbReference>
<reference evidence="20" key="1">
    <citation type="journal article" date="2020" name="Stud. Mycol.">
        <title>101 Dothideomycetes genomes: a test case for predicting lifestyles and emergence of pathogens.</title>
        <authorList>
            <person name="Haridas S."/>
            <person name="Albert R."/>
            <person name="Binder M."/>
            <person name="Bloem J."/>
            <person name="Labutti K."/>
            <person name="Salamov A."/>
            <person name="Andreopoulos B."/>
            <person name="Baker S."/>
            <person name="Barry K."/>
            <person name="Bills G."/>
            <person name="Bluhm B."/>
            <person name="Cannon C."/>
            <person name="Castanera R."/>
            <person name="Culley D."/>
            <person name="Daum C."/>
            <person name="Ezra D."/>
            <person name="Gonzalez J."/>
            <person name="Henrissat B."/>
            <person name="Kuo A."/>
            <person name="Liang C."/>
            <person name="Lipzen A."/>
            <person name="Lutzoni F."/>
            <person name="Magnuson J."/>
            <person name="Mondo S."/>
            <person name="Nolan M."/>
            <person name="Ohm R."/>
            <person name="Pangilinan J."/>
            <person name="Park H.-J."/>
            <person name="Ramirez L."/>
            <person name="Alfaro M."/>
            <person name="Sun H."/>
            <person name="Tritt A."/>
            <person name="Yoshinaga Y."/>
            <person name="Zwiers L.-H."/>
            <person name="Turgeon B."/>
            <person name="Goodwin S."/>
            <person name="Spatafora J."/>
            <person name="Crous P."/>
            <person name="Grigoriev I."/>
        </authorList>
    </citation>
    <scope>NUCLEOTIDE SEQUENCE</scope>
    <source>
        <strain evidence="20">CBS 121167</strain>
    </source>
</reference>
<feature type="coiled-coil region" evidence="16">
    <location>
        <begin position="542"/>
        <end position="586"/>
    </location>
</feature>
<dbReference type="GO" id="GO:0005789">
    <property type="term" value="C:endoplasmic reticulum membrane"/>
    <property type="evidence" value="ECO:0007669"/>
    <property type="project" value="UniProtKB-SubCell"/>
</dbReference>
<dbReference type="GO" id="GO:0043161">
    <property type="term" value="P:proteasome-mediated ubiquitin-dependent protein catabolic process"/>
    <property type="evidence" value="ECO:0007669"/>
    <property type="project" value="TreeGrafter"/>
</dbReference>
<keyword evidence="6" id="KW-0808">Transferase</keyword>
<dbReference type="Proteomes" id="UP000799438">
    <property type="component" value="Unassembled WGS sequence"/>
</dbReference>
<evidence type="ECO:0000256" key="2">
    <source>
        <dbReference type="ARBA" id="ARBA00004477"/>
    </source>
</evidence>
<dbReference type="EC" id="2.3.2.27" evidence="5"/>
<evidence type="ECO:0000256" key="17">
    <source>
        <dbReference type="SAM" id="MobiDB-lite"/>
    </source>
</evidence>
<accession>A0A6A6BLK3</accession>
<dbReference type="PROSITE" id="PS50089">
    <property type="entry name" value="ZF_RING_2"/>
    <property type="match status" value="1"/>
</dbReference>
<gene>
    <name evidence="20" type="ORF">K452DRAFT_143590</name>
</gene>
<evidence type="ECO:0000256" key="9">
    <source>
        <dbReference type="ARBA" id="ARBA00022771"/>
    </source>
</evidence>
<feature type="transmembrane region" description="Helical" evidence="18">
    <location>
        <begin position="44"/>
        <end position="65"/>
    </location>
</feature>
<feature type="domain" description="RING-type" evidence="19">
    <location>
        <begin position="343"/>
        <end position="409"/>
    </location>
</feature>
<feature type="region of interest" description="Disordered" evidence="17">
    <location>
        <begin position="355"/>
        <end position="378"/>
    </location>
</feature>
<evidence type="ECO:0000256" key="12">
    <source>
        <dbReference type="ARBA" id="ARBA00022833"/>
    </source>
</evidence>
<keyword evidence="11" id="KW-0256">Endoplasmic reticulum</keyword>
<dbReference type="RefSeq" id="XP_033400260.1">
    <property type="nucleotide sequence ID" value="XM_033535442.1"/>
</dbReference>
<dbReference type="GO" id="GO:0061630">
    <property type="term" value="F:ubiquitin protein ligase activity"/>
    <property type="evidence" value="ECO:0007669"/>
    <property type="project" value="UniProtKB-EC"/>
</dbReference>
<dbReference type="InterPro" id="IPR058051">
    <property type="entry name" value="Znf_RING_synoviolin"/>
</dbReference>
<keyword evidence="10" id="KW-0833">Ubl conjugation pathway</keyword>
<feature type="compositionally biased region" description="Low complexity" evidence="17">
    <location>
        <begin position="871"/>
        <end position="893"/>
    </location>
</feature>
<evidence type="ECO:0000256" key="15">
    <source>
        <dbReference type="PROSITE-ProRule" id="PRU00175"/>
    </source>
</evidence>
<evidence type="ECO:0000256" key="13">
    <source>
        <dbReference type="ARBA" id="ARBA00022989"/>
    </source>
</evidence>
<evidence type="ECO:0000256" key="8">
    <source>
        <dbReference type="ARBA" id="ARBA00022723"/>
    </source>
</evidence>
<evidence type="ECO:0000256" key="6">
    <source>
        <dbReference type="ARBA" id="ARBA00022679"/>
    </source>
</evidence>
<dbReference type="EMBL" id="ML995479">
    <property type="protein sequence ID" value="KAF2144548.1"/>
    <property type="molecule type" value="Genomic_DNA"/>
</dbReference>
<organism evidence="20 21">
    <name type="scientific">Aplosporella prunicola CBS 121167</name>
    <dbReference type="NCBI Taxonomy" id="1176127"/>
    <lineage>
        <taxon>Eukaryota</taxon>
        <taxon>Fungi</taxon>
        <taxon>Dikarya</taxon>
        <taxon>Ascomycota</taxon>
        <taxon>Pezizomycotina</taxon>
        <taxon>Dothideomycetes</taxon>
        <taxon>Dothideomycetes incertae sedis</taxon>
        <taxon>Botryosphaeriales</taxon>
        <taxon>Aplosporellaceae</taxon>
        <taxon>Aplosporella</taxon>
    </lineage>
</organism>
<keyword evidence="16" id="KW-0175">Coiled coil</keyword>
<dbReference type="SMART" id="SM00184">
    <property type="entry name" value="RING"/>
    <property type="match status" value="1"/>
</dbReference>
<keyword evidence="7 18" id="KW-0812">Transmembrane</keyword>
<evidence type="ECO:0000256" key="3">
    <source>
        <dbReference type="ARBA" id="ARBA00004906"/>
    </source>
</evidence>
<dbReference type="GeneID" id="54292936"/>
<evidence type="ECO:0000256" key="11">
    <source>
        <dbReference type="ARBA" id="ARBA00022824"/>
    </source>
</evidence>
<evidence type="ECO:0000256" key="16">
    <source>
        <dbReference type="SAM" id="Coils"/>
    </source>
</evidence>
<feature type="region of interest" description="Disordered" evidence="17">
    <location>
        <begin position="858"/>
        <end position="987"/>
    </location>
</feature>
<dbReference type="OrthoDB" id="7759664at2759"/>
<dbReference type="GO" id="GO:0036503">
    <property type="term" value="P:ERAD pathway"/>
    <property type="evidence" value="ECO:0007669"/>
    <property type="project" value="TreeGrafter"/>
</dbReference>
<evidence type="ECO:0000256" key="7">
    <source>
        <dbReference type="ARBA" id="ARBA00022692"/>
    </source>
</evidence>
<dbReference type="CDD" id="cd16479">
    <property type="entry name" value="RING-H2_synoviolin"/>
    <property type="match status" value="1"/>
</dbReference>
<evidence type="ECO:0000256" key="18">
    <source>
        <dbReference type="SAM" id="Phobius"/>
    </source>
</evidence>
<feature type="region of interest" description="Disordered" evidence="17">
    <location>
        <begin position="732"/>
        <end position="831"/>
    </location>
</feature>
<evidence type="ECO:0000313" key="21">
    <source>
        <dbReference type="Proteomes" id="UP000799438"/>
    </source>
</evidence>